<dbReference type="Proteomes" id="UP001222027">
    <property type="component" value="Unassembled WGS sequence"/>
</dbReference>
<protein>
    <submittedName>
        <fullName evidence="2">Uncharacterized protein</fullName>
    </submittedName>
</protein>
<proteinExistence type="predicted"/>
<organism evidence="2 3">
    <name type="scientific">Ensete ventricosum</name>
    <name type="common">Abyssinian banana</name>
    <name type="synonym">Musa ensete</name>
    <dbReference type="NCBI Taxonomy" id="4639"/>
    <lineage>
        <taxon>Eukaryota</taxon>
        <taxon>Viridiplantae</taxon>
        <taxon>Streptophyta</taxon>
        <taxon>Embryophyta</taxon>
        <taxon>Tracheophyta</taxon>
        <taxon>Spermatophyta</taxon>
        <taxon>Magnoliopsida</taxon>
        <taxon>Liliopsida</taxon>
        <taxon>Zingiberales</taxon>
        <taxon>Musaceae</taxon>
        <taxon>Ensete</taxon>
    </lineage>
</organism>
<gene>
    <name evidence="2" type="ORF">OPV22_002928</name>
</gene>
<reference evidence="2 3" key="1">
    <citation type="submission" date="2022-12" db="EMBL/GenBank/DDBJ databases">
        <title>Chromosome-scale assembly of the Ensete ventricosum genome.</title>
        <authorList>
            <person name="Dussert Y."/>
            <person name="Stocks J."/>
            <person name="Wendawek A."/>
            <person name="Woldeyes F."/>
            <person name="Nichols R.A."/>
            <person name="Borrell J.S."/>
        </authorList>
    </citation>
    <scope>NUCLEOTIDE SEQUENCE [LARGE SCALE GENOMIC DNA]</scope>
    <source>
        <strain evidence="3">cv. Maze</strain>
        <tissue evidence="2">Seeds</tissue>
    </source>
</reference>
<sequence length="148" mass="16590">MKQPVEVLAKCHVNQAARPHKRQKMMYGRHSHCESFSSQGSELEGMQPQGEGAGQGTGPCRAPASEVDAGAMPYFYRRQGRRLPRPLHDRPIGWGLGRPLAALVVLHEELYSVLAGQGQRHKVREVVLNPNLEFQLYALHPKFSSIER</sequence>
<accession>A0AAV8RZC6</accession>
<dbReference type="AlphaFoldDB" id="A0AAV8RZC6"/>
<dbReference type="EMBL" id="JAQQAF010000001">
    <property type="protein sequence ID" value="KAJ8512494.1"/>
    <property type="molecule type" value="Genomic_DNA"/>
</dbReference>
<keyword evidence="3" id="KW-1185">Reference proteome</keyword>
<evidence type="ECO:0000313" key="3">
    <source>
        <dbReference type="Proteomes" id="UP001222027"/>
    </source>
</evidence>
<comment type="caution">
    <text evidence="2">The sequence shown here is derived from an EMBL/GenBank/DDBJ whole genome shotgun (WGS) entry which is preliminary data.</text>
</comment>
<feature type="region of interest" description="Disordered" evidence="1">
    <location>
        <begin position="34"/>
        <end position="63"/>
    </location>
</feature>
<name>A0AAV8RZC6_ENSVE</name>
<evidence type="ECO:0000313" key="2">
    <source>
        <dbReference type="EMBL" id="KAJ8512494.1"/>
    </source>
</evidence>
<evidence type="ECO:0000256" key="1">
    <source>
        <dbReference type="SAM" id="MobiDB-lite"/>
    </source>
</evidence>